<evidence type="ECO:0000256" key="8">
    <source>
        <dbReference type="ARBA" id="ARBA00023288"/>
    </source>
</evidence>
<dbReference type="GO" id="GO:0098552">
    <property type="term" value="C:side of membrane"/>
    <property type="evidence" value="ECO:0007669"/>
    <property type="project" value="UniProtKB-KW"/>
</dbReference>
<name>A0AAW1NCA5_POPJA</name>
<evidence type="ECO:0000256" key="2">
    <source>
        <dbReference type="ARBA" id="ARBA00022622"/>
    </source>
</evidence>
<keyword evidence="7" id="KW-0325">Glycoprotein</keyword>
<comment type="subcellular location">
    <subcellularLocation>
        <location evidence="1">Membrane</location>
        <topology evidence="1">Lipid-anchor</topology>
        <topology evidence="1">GPI-anchor</topology>
    </subcellularLocation>
</comment>
<evidence type="ECO:0000313" key="11">
    <source>
        <dbReference type="Proteomes" id="UP001458880"/>
    </source>
</evidence>
<evidence type="ECO:0000256" key="9">
    <source>
        <dbReference type="SAM" id="SignalP"/>
    </source>
</evidence>
<dbReference type="GO" id="GO:0032222">
    <property type="term" value="P:regulation of synaptic transmission, cholinergic"/>
    <property type="evidence" value="ECO:0007669"/>
    <property type="project" value="InterPro"/>
</dbReference>
<reference evidence="10 11" key="1">
    <citation type="journal article" date="2024" name="BMC Genomics">
        <title>De novo assembly and annotation of Popillia japonica's genome with initial clues to its potential as an invasive pest.</title>
        <authorList>
            <person name="Cucini C."/>
            <person name="Boschi S."/>
            <person name="Funari R."/>
            <person name="Cardaioli E."/>
            <person name="Iannotti N."/>
            <person name="Marturano G."/>
            <person name="Paoli F."/>
            <person name="Bruttini M."/>
            <person name="Carapelli A."/>
            <person name="Frati F."/>
            <person name="Nardi F."/>
        </authorList>
    </citation>
    <scope>NUCLEOTIDE SEQUENCE [LARGE SCALE GENOMIC DNA]</scope>
    <source>
        <strain evidence="10">DMR45628</strain>
    </source>
</reference>
<dbReference type="InterPro" id="IPR031424">
    <property type="entry name" value="QVR-like"/>
</dbReference>
<accession>A0AAW1NCA5</accession>
<dbReference type="PANTHER" id="PTHR33562:SF29">
    <property type="entry name" value="PROTEIN SLEEPLESS"/>
    <property type="match status" value="1"/>
</dbReference>
<dbReference type="InterPro" id="IPR050975">
    <property type="entry name" value="Sleep_regulator"/>
</dbReference>
<dbReference type="EMBL" id="JASPKY010000002">
    <property type="protein sequence ID" value="KAK9759061.1"/>
    <property type="molecule type" value="Genomic_DNA"/>
</dbReference>
<keyword evidence="4 9" id="KW-0732">Signal</keyword>
<dbReference type="Proteomes" id="UP001458880">
    <property type="component" value="Unassembled WGS sequence"/>
</dbReference>
<keyword evidence="5" id="KW-1133">Transmembrane helix</keyword>
<keyword evidence="3" id="KW-0812">Transmembrane</keyword>
<comment type="caution">
    <text evidence="10">The sequence shown here is derived from an EMBL/GenBank/DDBJ whole genome shotgun (WGS) entry which is preliminary data.</text>
</comment>
<dbReference type="PANTHER" id="PTHR33562">
    <property type="entry name" value="ATILLA, ISOFORM B-RELATED-RELATED"/>
    <property type="match status" value="1"/>
</dbReference>
<sequence>MDRVMLYYWTFFLILTGAVRYGHCNIKCYSCSSQEDPQCRNPEGKLETRKCNEEAMMQLKSFAEKIDARYAAIFDVELRTAERLPLSCMKQVTMVRGTEHIIRGCQLNSGHPDICIVVQNESNRQNIGNVTHCSLCHSDACNSAFTIRPFETTVMLISLLAQRIMF</sequence>
<evidence type="ECO:0000256" key="5">
    <source>
        <dbReference type="ARBA" id="ARBA00022989"/>
    </source>
</evidence>
<proteinExistence type="predicted"/>
<keyword evidence="2" id="KW-0336">GPI-anchor</keyword>
<evidence type="ECO:0000256" key="6">
    <source>
        <dbReference type="ARBA" id="ARBA00023136"/>
    </source>
</evidence>
<feature type="signal peptide" evidence="9">
    <location>
        <begin position="1"/>
        <end position="24"/>
    </location>
</feature>
<organism evidence="10 11">
    <name type="scientific">Popillia japonica</name>
    <name type="common">Japanese beetle</name>
    <dbReference type="NCBI Taxonomy" id="7064"/>
    <lineage>
        <taxon>Eukaryota</taxon>
        <taxon>Metazoa</taxon>
        <taxon>Ecdysozoa</taxon>
        <taxon>Arthropoda</taxon>
        <taxon>Hexapoda</taxon>
        <taxon>Insecta</taxon>
        <taxon>Pterygota</taxon>
        <taxon>Neoptera</taxon>
        <taxon>Endopterygota</taxon>
        <taxon>Coleoptera</taxon>
        <taxon>Polyphaga</taxon>
        <taxon>Scarabaeiformia</taxon>
        <taxon>Scarabaeidae</taxon>
        <taxon>Rutelinae</taxon>
        <taxon>Popillia</taxon>
    </lineage>
</organism>
<keyword evidence="6" id="KW-0472">Membrane</keyword>
<gene>
    <name evidence="10" type="ORF">QE152_g217</name>
</gene>
<feature type="chain" id="PRO_5043340390" evidence="9">
    <location>
        <begin position="25"/>
        <end position="166"/>
    </location>
</feature>
<dbReference type="Pfam" id="PF17064">
    <property type="entry name" value="QVR"/>
    <property type="match status" value="1"/>
</dbReference>
<keyword evidence="8" id="KW-0449">Lipoprotein</keyword>
<evidence type="ECO:0000313" key="10">
    <source>
        <dbReference type="EMBL" id="KAK9759061.1"/>
    </source>
</evidence>
<dbReference type="GO" id="GO:0030431">
    <property type="term" value="P:sleep"/>
    <property type="evidence" value="ECO:0007669"/>
    <property type="project" value="InterPro"/>
</dbReference>
<evidence type="ECO:0000256" key="7">
    <source>
        <dbReference type="ARBA" id="ARBA00023180"/>
    </source>
</evidence>
<protein>
    <submittedName>
        <fullName evidence="10">Sleepless protein</fullName>
    </submittedName>
</protein>
<evidence type="ECO:0000256" key="4">
    <source>
        <dbReference type="ARBA" id="ARBA00022729"/>
    </source>
</evidence>
<evidence type="ECO:0000256" key="1">
    <source>
        <dbReference type="ARBA" id="ARBA00004589"/>
    </source>
</evidence>
<evidence type="ECO:0000256" key="3">
    <source>
        <dbReference type="ARBA" id="ARBA00022692"/>
    </source>
</evidence>
<dbReference type="AlphaFoldDB" id="A0AAW1NCA5"/>
<keyword evidence="11" id="KW-1185">Reference proteome</keyword>